<gene>
    <name evidence="4" type="ORF">C0Q70_09343</name>
</gene>
<dbReference type="InterPro" id="IPR045461">
    <property type="entry name" value="Wolframin_OB_fold"/>
</dbReference>
<dbReference type="InterPro" id="IPR011990">
    <property type="entry name" value="TPR-like_helical_dom_sf"/>
</dbReference>
<dbReference type="OrthoDB" id="5865303at2759"/>
<dbReference type="InterPro" id="IPR045400">
    <property type="entry name" value="Wolframin_Cys-rich"/>
</dbReference>
<keyword evidence="1" id="KW-0472">Membrane</keyword>
<feature type="transmembrane region" description="Helical" evidence="1">
    <location>
        <begin position="413"/>
        <end position="432"/>
    </location>
</feature>
<dbReference type="Pfam" id="PF20053">
    <property type="entry name" value="WC-rich"/>
    <property type="match status" value="1"/>
</dbReference>
<feature type="transmembrane region" description="Helical" evidence="1">
    <location>
        <begin position="311"/>
        <end position="328"/>
    </location>
</feature>
<organism evidence="4 5">
    <name type="scientific">Pomacea canaliculata</name>
    <name type="common">Golden apple snail</name>
    <dbReference type="NCBI Taxonomy" id="400727"/>
    <lineage>
        <taxon>Eukaryota</taxon>
        <taxon>Metazoa</taxon>
        <taxon>Spiralia</taxon>
        <taxon>Lophotrochozoa</taxon>
        <taxon>Mollusca</taxon>
        <taxon>Gastropoda</taxon>
        <taxon>Caenogastropoda</taxon>
        <taxon>Architaenioglossa</taxon>
        <taxon>Ampullarioidea</taxon>
        <taxon>Ampullariidae</taxon>
        <taxon>Pomacea</taxon>
    </lineage>
</organism>
<evidence type="ECO:0000259" key="2">
    <source>
        <dbReference type="Pfam" id="PF19913"/>
    </source>
</evidence>
<dbReference type="Pfam" id="PF19913">
    <property type="entry name" value="WCOB"/>
    <property type="match status" value="1"/>
</dbReference>
<dbReference type="SUPFAM" id="SSF81901">
    <property type="entry name" value="HCP-like"/>
    <property type="match status" value="1"/>
</dbReference>
<evidence type="ECO:0000256" key="1">
    <source>
        <dbReference type="SAM" id="Phobius"/>
    </source>
</evidence>
<feature type="transmembrane region" description="Helical" evidence="1">
    <location>
        <begin position="474"/>
        <end position="499"/>
    </location>
</feature>
<feature type="transmembrane region" description="Helical" evidence="1">
    <location>
        <begin position="334"/>
        <end position="356"/>
    </location>
</feature>
<name>A0A2T7P9I7_POMCA</name>
<dbReference type="PRINTS" id="PR02060">
    <property type="entry name" value="WOLFFAMILY"/>
</dbReference>
<protein>
    <recommendedName>
        <fullName evidence="6">Wolframin</fullName>
    </recommendedName>
</protein>
<feature type="transmembrane region" description="Helical" evidence="1">
    <location>
        <begin position="543"/>
        <end position="561"/>
    </location>
</feature>
<dbReference type="Gene3D" id="1.25.40.10">
    <property type="entry name" value="Tetratricopeptide repeat domain"/>
    <property type="match status" value="1"/>
</dbReference>
<feature type="transmembrane region" description="Helical" evidence="1">
    <location>
        <begin position="505"/>
        <end position="522"/>
    </location>
</feature>
<reference evidence="4 5" key="1">
    <citation type="submission" date="2018-04" db="EMBL/GenBank/DDBJ databases">
        <title>The genome of golden apple snail Pomacea canaliculata provides insight into stress tolerance and invasive adaptation.</title>
        <authorList>
            <person name="Liu C."/>
            <person name="Liu B."/>
            <person name="Ren Y."/>
            <person name="Zhang Y."/>
            <person name="Wang H."/>
            <person name="Li S."/>
            <person name="Jiang F."/>
            <person name="Yin L."/>
            <person name="Zhang G."/>
            <person name="Qian W."/>
            <person name="Fan W."/>
        </authorList>
    </citation>
    <scope>NUCLEOTIDE SEQUENCE [LARGE SCALE GENOMIC DNA]</scope>
    <source>
        <strain evidence="4">SZHN2017</strain>
        <tissue evidence="4">Muscle</tissue>
    </source>
</reference>
<accession>A0A2T7P9I7</accession>
<evidence type="ECO:0000313" key="5">
    <source>
        <dbReference type="Proteomes" id="UP000245119"/>
    </source>
</evidence>
<feature type="transmembrane region" description="Helical" evidence="1">
    <location>
        <begin position="248"/>
        <end position="271"/>
    </location>
</feature>
<dbReference type="Proteomes" id="UP000245119">
    <property type="component" value="Linkage Group LG5"/>
</dbReference>
<dbReference type="PANTHER" id="PTHR13098:SF3">
    <property type="entry name" value="WOLFRAMIN"/>
    <property type="match status" value="1"/>
</dbReference>
<dbReference type="PANTHER" id="PTHR13098">
    <property type="entry name" value="WOLFRAMIN"/>
    <property type="match status" value="1"/>
</dbReference>
<dbReference type="InterPro" id="IPR026209">
    <property type="entry name" value="Wolframin_fam"/>
</dbReference>
<feature type="transmembrane region" description="Helical" evidence="1">
    <location>
        <begin position="438"/>
        <end position="462"/>
    </location>
</feature>
<comment type="caution">
    <text evidence="4">The sequence shown here is derived from an EMBL/GenBank/DDBJ whole genome shotgun (WGS) entry which is preliminary data.</text>
</comment>
<dbReference type="EMBL" id="PZQS01000005">
    <property type="protein sequence ID" value="PVD30082.1"/>
    <property type="molecule type" value="Genomic_DNA"/>
</dbReference>
<dbReference type="GO" id="GO:0030968">
    <property type="term" value="P:endoplasmic reticulum unfolded protein response"/>
    <property type="evidence" value="ECO:0007669"/>
    <property type="project" value="TreeGrafter"/>
</dbReference>
<dbReference type="GO" id="GO:0005789">
    <property type="term" value="C:endoplasmic reticulum membrane"/>
    <property type="evidence" value="ECO:0007669"/>
    <property type="project" value="TreeGrafter"/>
</dbReference>
<keyword evidence="5" id="KW-1185">Reference proteome</keyword>
<dbReference type="AlphaFoldDB" id="A0A2T7P9I7"/>
<proteinExistence type="predicted"/>
<evidence type="ECO:0000259" key="3">
    <source>
        <dbReference type="Pfam" id="PF20053"/>
    </source>
</evidence>
<keyword evidence="1" id="KW-0812">Transmembrane</keyword>
<dbReference type="STRING" id="400727.A0A2T7P9I7"/>
<dbReference type="GO" id="GO:0055074">
    <property type="term" value="P:calcium ion homeostasis"/>
    <property type="evidence" value="ECO:0007669"/>
    <property type="project" value="TreeGrafter"/>
</dbReference>
<keyword evidence="1" id="KW-1133">Transmembrane helix</keyword>
<feature type="domain" description="Wolframin OB-fold" evidence="2">
    <location>
        <begin position="676"/>
        <end position="777"/>
    </location>
</feature>
<evidence type="ECO:0000313" key="4">
    <source>
        <dbReference type="EMBL" id="PVD30082.1"/>
    </source>
</evidence>
<evidence type="ECO:0008006" key="6">
    <source>
        <dbReference type="Google" id="ProtNLM"/>
    </source>
</evidence>
<feature type="domain" description="Wolframin cysteine-rich" evidence="3">
    <location>
        <begin position="574"/>
        <end position="675"/>
    </location>
</feature>
<feature type="transmembrane region" description="Helical" evidence="1">
    <location>
        <begin position="363"/>
        <end position="380"/>
    </location>
</feature>
<sequence length="780" mass="87989">MSTTNGGICTQCKEMLAHWIQEADNGSEDYQAKLGVHFLSLADAGVNREENASQAIHWLVLASRQGNKDATANLQKCAETGTGITESNKDSVKWCLTTSVSEKKIRQAARNLFHQINKTHKDVISREEYLEAISGLTDSIRQQKLLAAAGKKIGDQISENEFMKMLSRRVQGKLTLTSEEMDEASAAYQSAGLLTKMFVYPRQTATVIFDQSLEWASKEGLGFVTSMVPTNQIYILAMLFAYSFLTPAFILLIVPLFVFYLSSIALIIATLQMFYKKKKQKDAADLASVLQKFDVNIDLEDTQSQYSWNSLTPYWVFFGILPIVVISFALSNKAYIPCSEFFVIGTGMAIFCFIGLSDEYDKLTFLLLFANTVASLPVFFHNFPDILLVARVIQILTQPFFSFSLGPWMKFNLSIPSVFYMVIPVFFLRLAMKNSWSGMYRIVVPHLVCYFWWNVMTAFYPFTTWKGLARATAGYLLLPFLLPLGVLVVFGLILYLLYLLFQTQVFGKLFVTIILLSIPLLLTQTKSIFGNKANKSLGSARKVIMGIFSALAIVSMIFIQIPQLTPPKTLELSWEDYKLVCVPTSSENVPAYQIRCAQFSGTKVTWKGKWMWSKISKIENTAESVLNALPSFISRPLYCIYGERRPDCDETSMPKDTFRHCKLIESAGQSCHVQNHNVYSFQIGVNIENATVFLEAGNGFLSVVMAMKNENEVEFTGSLVGGLGTSTPSIKLIKVLNREMAEIMNNEQEEDEQFYTRSFKDAARVTFNFFFFPVFEYSAF</sequence>